<dbReference type="eggNOG" id="COG1917">
    <property type="taxonomic scope" value="Bacteria"/>
</dbReference>
<name>Q1IIP8_KORVE</name>
<dbReference type="AlphaFoldDB" id="Q1IIP8"/>
<evidence type="ECO:0000313" key="2">
    <source>
        <dbReference type="Proteomes" id="UP000002432"/>
    </source>
</evidence>
<dbReference type="EMBL" id="CP000360">
    <property type="protein sequence ID" value="ABF43252.1"/>
    <property type="molecule type" value="Genomic_DNA"/>
</dbReference>
<accession>Q1IIP8</accession>
<gene>
    <name evidence="1" type="ordered locus">Acid345_4252</name>
</gene>
<protein>
    <submittedName>
        <fullName evidence="1">Uncharacterized protein</fullName>
    </submittedName>
</protein>
<dbReference type="KEGG" id="aba:Acid345_4252"/>
<dbReference type="HOGENOM" id="CLU_2649734_0_0_0"/>
<reference evidence="1 2" key="1">
    <citation type="journal article" date="2009" name="Appl. Environ. Microbiol.">
        <title>Three genomes from the phylum Acidobacteria provide insight into the lifestyles of these microorganisms in soils.</title>
        <authorList>
            <person name="Ward N.L."/>
            <person name="Challacombe J.F."/>
            <person name="Janssen P.H."/>
            <person name="Henrissat B."/>
            <person name="Coutinho P.M."/>
            <person name="Wu M."/>
            <person name="Xie G."/>
            <person name="Haft D.H."/>
            <person name="Sait M."/>
            <person name="Badger J."/>
            <person name="Barabote R.D."/>
            <person name="Bradley B."/>
            <person name="Brettin T.S."/>
            <person name="Brinkac L.M."/>
            <person name="Bruce D."/>
            <person name="Creasy T."/>
            <person name="Daugherty S.C."/>
            <person name="Davidsen T.M."/>
            <person name="DeBoy R.T."/>
            <person name="Detter J.C."/>
            <person name="Dodson R.J."/>
            <person name="Durkin A.S."/>
            <person name="Ganapathy A."/>
            <person name="Gwinn-Giglio M."/>
            <person name="Han C.S."/>
            <person name="Khouri H."/>
            <person name="Kiss H."/>
            <person name="Kothari S.P."/>
            <person name="Madupu R."/>
            <person name="Nelson K.E."/>
            <person name="Nelson W.C."/>
            <person name="Paulsen I."/>
            <person name="Penn K."/>
            <person name="Ren Q."/>
            <person name="Rosovitz M.J."/>
            <person name="Selengut J.D."/>
            <person name="Shrivastava S."/>
            <person name="Sullivan S.A."/>
            <person name="Tapia R."/>
            <person name="Thompson L.S."/>
            <person name="Watkins K.L."/>
            <person name="Yang Q."/>
            <person name="Yu C."/>
            <person name="Zafar N."/>
            <person name="Zhou L."/>
            <person name="Kuske C.R."/>
        </authorList>
    </citation>
    <scope>NUCLEOTIDE SEQUENCE [LARGE SCALE GENOMIC DNA]</scope>
    <source>
        <strain evidence="1 2">Ellin345</strain>
    </source>
</reference>
<dbReference type="Proteomes" id="UP000002432">
    <property type="component" value="Chromosome"/>
</dbReference>
<sequence length="76" mass="8857">MTRALEGFFGKFEERRNFSQLPLHYATRMHIPPFPLAVTDWSSIAPTEHTGETGVAWWRTQNFGDIRFRLVEYSPG</sequence>
<keyword evidence="2" id="KW-1185">Reference proteome</keyword>
<proteinExistence type="predicted"/>
<organism evidence="1 2">
    <name type="scientific">Koribacter versatilis (strain Ellin345)</name>
    <dbReference type="NCBI Taxonomy" id="204669"/>
    <lineage>
        <taxon>Bacteria</taxon>
        <taxon>Pseudomonadati</taxon>
        <taxon>Acidobacteriota</taxon>
        <taxon>Terriglobia</taxon>
        <taxon>Terriglobales</taxon>
        <taxon>Candidatus Korobacteraceae</taxon>
        <taxon>Candidatus Korobacter</taxon>
    </lineage>
</organism>
<dbReference type="EnsemblBacteria" id="ABF43252">
    <property type="protein sequence ID" value="ABF43252"/>
    <property type="gene ID" value="Acid345_4252"/>
</dbReference>
<evidence type="ECO:0000313" key="1">
    <source>
        <dbReference type="EMBL" id="ABF43252.1"/>
    </source>
</evidence>